<comment type="caution">
    <text evidence="3">The sequence shown here is derived from an EMBL/GenBank/DDBJ whole genome shotgun (WGS) entry which is preliminary data.</text>
</comment>
<evidence type="ECO:0000256" key="2">
    <source>
        <dbReference type="ARBA" id="ARBA00023002"/>
    </source>
</evidence>
<dbReference type="InterPro" id="IPR036291">
    <property type="entry name" value="NAD(P)-bd_dom_sf"/>
</dbReference>
<dbReference type="PANTHER" id="PTHR43639">
    <property type="entry name" value="OXIDOREDUCTASE, SHORT-CHAIN DEHYDROGENASE/REDUCTASE FAMILY (AFU_ORTHOLOGUE AFUA_5G02870)"/>
    <property type="match status" value="1"/>
</dbReference>
<dbReference type="OrthoDB" id="9787298at2"/>
<comment type="similarity">
    <text evidence="1">Belongs to the short-chain dehydrogenases/reductases (SDR) family.</text>
</comment>
<organism evidence="3 4">
    <name type="scientific">Mesorhizobium hawassense</name>
    <dbReference type="NCBI Taxonomy" id="1209954"/>
    <lineage>
        <taxon>Bacteria</taxon>
        <taxon>Pseudomonadati</taxon>
        <taxon>Pseudomonadota</taxon>
        <taxon>Alphaproteobacteria</taxon>
        <taxon>Hyphomicrobiales</taxon>
        <taxon>Phyllobacteriaceae</taxon>
        <taxon>Mesorhizobium</taxon>
    </lineage>
</organism>
<keyword evidence="4" id="KW-1185">Reference proteome</keyword>
<dbReference type="CDD" id="cd05233">
    <property type="entry name" value="SDR_c"/>
    <property type="match status" value="1"/>
</dbReference>
<evidence type="ECO:0000313" key="3">
    <source>
        <dbReference type="EMBL" id="RAZ93142.1"/>
    </source>
</evidence>
<dbReference type="PRINTS" id="PR00080">
    <property type="entry name" value="SDRFAMILY"/>
</dbReference>
<dbReference type="Proteomes" id="UP000251558">
    <property type="component" value="Unassembled WGS sequence"/>
</dbReference>
<dbReference type="PRINTS" id="PR00081">
    <property type="entry name" value="GDHRDH"/>
</dbReference>
<accession>A0A330HZI4</accession>
<dbReference type="Pfam" id="PF13561">
    <property type="entry name" value="adh_short_C2"/>
    <property type="match status" value="1"/>
</dbReference>
<keyword evidence="2" id="KW-0560">Oxidoreductase</keyword>
<name>A0A330HZI4_9HYPH</name>
<dbReference type="FunFam" id="3.40.50.720:FF:000084">
    <property type="entry name" value="Short-chain dehydrogenase reductase"/>
    <property type="match status" value="1"/>
</dbReference>
<dbReference type="AlphaFoldDB" id="A0A330HZI4"/>
<dbReference type="Gene3D" id="3.40.50.720">
    <property type="entry name" value="NAD(P)-binding Rossmann-like Domain"/>
    <property type="match status" value="1"/>
</dbReference>
<dbReference type="RefSeq" id="WP_112095943.1">
    <property type="nucleotide sequence ID" value="NZ_QMBP01000001.1"/>
</dbReference>
<protein>
    <submittedName>
        <fullName evidence="3">3-oxoacyl-ACP reductase</fullName>
    </submittedName>
</protein>
<evidence type="ECO:0000256" key="1">
    <source>
        <dbReference type="ARBA" id="ARBA00006484"/>
    </source>
</evidence>
<dbReference type="EMBL" id="QMBP01000001">
    <property type="protein sequence ID" value="RAZ93142.1"/>
    <property type="molecule type" value="Genomic_DNA"/>
</dbReference>
<reference evidence="3 4" key="1">
    <citation type="submission" date="2018-07" db="EMBL/GenBank/DDBJ databases">
        <title>Diversity of Mesorhizobium strains in Brazil.</title>
        <authorList>
            <person name="Helene L.C.F."/>
            <person name="Dall'Agnol R."/>
            <person name="Delamuta J.R.M."/>
            <person name="Hungria M."/>
        </authorList>
    </citation>
    <scope>NUCLEOTIDE SEQUENCE [LARGE SCALE GENOMIC DNA]</scope>
    <source>
        <strain evidence="3 4">AC99b</strain>
    </source>
</reference>
<dbReference type="InterPro" id="IPR002347">
    <property type="entry name" value="SDR_fam"/>
</dbReference>
<proteinExistence type="inferred from homology"/>
<dbReference type="GO" id="GO:0016491">
    <property type="term" value="F:oxidoreductase activity"/>
    <property type="evidence" value="ECO:0007669"/>
    <property type="project" value="UniProtKB-KW"/>
</dbReference>
<sequence length="241" mass="25771">MQTRKTAVITGASQGIGAGLTNTFLERGYNVVATSRQVSRSTELHASDRLARVDGDIADPETAKAVVETALAQFGSINALVNNAGIFFTKPFVDYTIEDYQRLAATNLEGFLHLTQQVVRQMLAQKSGGSIVSITTPLVDRPIAGVDASVAMLTKGGIEAMSKNIAMEYAKEHIRANTVAPGVVDTPLQKDNPKDFLKTLSPMHSISGVQEIADAVLFLTEAPRITGEVLHVDGGAHLGRW</sequence>
<dbReference type="SUPFAM" id="SSF51735">
    <property type="entry name" value="NAD(P)-binding Rossmann-fold domains"/>
    <property type="match status" value="1"/>
</dbReference>
<gene>
    <name evidence="3" type="ORF">DPM33_03010</name>
</gene>
<evidence type="ECO:0000313" key="4">
    <source>
        <dbReference type="Proteomes" id="UP000251558"/>
    </source>
</evidence>
<dbReference type="PANTHER" id="PTHR43639:SF1">
    <property type="entry name" value="SHORT-CHAIN DEHYDROGENASE_REDUCTASE FAMILY PROTEIN"/>
    <property type="match status" value="1"/>
</dbReference>